<dbReference type="InterPro" id="IPR050684">
    <property type="entry name" value="HTH-Siroheme_Decarb"/>
</dbReference>
<dbReference type="InterPro" id="IPR036388">
    <property type="entry name" value="WH-like_DNA-bd_sf"/>
</dbReference>
<dbReference type="Pfam" id="PF22451">
    <property type="entry name" value="NirdL-like_HTH"/>
    <property type="match status" value="1"/>
</dbReference>
<evidence type="ECO:0000256" key="7">
    <source>
        <dbReference type="ARBA" id="ARBA00048470"/>
    </source>
</evidence>
<evidence type="ECO:0000313" key="11">
    <source>
        <dbReference type="Proteomes" id="UP000000238"/>
    </source>
</evidence>
<feature type="domain" description="Siroheme decarboxylase NirL-like HTH" evidence="9">
    <location>
        <begin position="27"/>
        <end position="71"/>
    </location>
</feature>
<evidence type="ECO:0000256" key="5">
    <source>
        <dbReference type="ARBA" id="ARBA00023471"/>
    </source>
</evidence>
<evidence type="ECO:0000256" key="6">
    <source>
        <dbReference type="ARBA" id="ARBA00045291"/>
    </source>
</evidence>
<dbReference type="OrthoDB" id="9806536at2"/>
<name>Q2SDZ9_HAHCH</name>
<reference evidence="10 11" key="1">
    <citation type="journal article" date="2005" name="Nucleic Acids Res.">
        <title>Genomic blueprint of Hahella chejuensis, a marine microbe producing an algicidal agent.</title>
        <authorList>
            <person name="Jeong H."/>
            <person name="Yim J.H."/>
            <person name="Lee C."/>
            <person name="Choi S.-H."/>
            <person name="Park Y.K."/>
            <person name="Yoon S.H."/>
            <person name="Hur C.-G."/>
            <person name="Kang H.-Y."/>
            <person name="Kim D."/>
            <person name="Lee H.H."/>
            <person name="Park K.H."/>
            <person name="Park S.-H."/>
            <person name="Park H.-S."/>
            <person name="Lee H.K."/>
            <person name="Oh T.K."/>
            <person name="Kim J.F."/>
        </authorList>
    </citation>
    <scope>NUCLEOTIDE SEQUENCE [LARGE SCALE GENOMIC DNA]</scope>
    <source>
        <strain evidence="10 11">KCTC 2396</strain>
    </source>
</reference>
<comment type="similarity">
    <text evidence="3">Belongs to the Ahb/Nir family.</text>
</comment>
<evidence type="ECO:0000256" key="4">
    <source>
        <dbReference type="ARBA" id="ARBA00023465"/>
    </source>
</evidence>
<accession>Q2SDZ9</accession>
<dbReference type="STRING" id="349521.HCH_04421"/>
<dbReference type="Gene3D" id="3.30.70.3460">
    <property type="match status" value="1"/>
</dbReference>
<evidence type="ECO:0000313" key="10">
    <source>
        <dbReference type="EMBL" id="ABC31125.1"/>
    </source>
</evidence>
<dbReference type="AlphaFoldDB" id="Q2SDZ9"/>
<protein>
    <recommendedName>
        <fullName evidence="5">siroheme decarboxylase</fullName>
        <ecNumber evidence="5">4.1.1.111</ecNumber>
    </recommendedName>
</protein>
<dbReference type="EMBL" id="CP000155">
    <property type="protein sequence ID" value="ABC31125.1"/>
    <property type="molecule type" value="Genomic_DNA"/>
</dbReference>
<evidence type="ECO:0000259" key="8">
    <source>
        <dbReference type="Pfam" id="PF17805"/>
    </source>
</evidence>
<organism evidence="10 11">
    <name type="scientific">Hahella chejuensis (strain KCTC 2396)</name>
    <dbReference type="NCBI Taxonomy" id="349521"/>
    <lineage>
        <taxon>Bacteria</taxon>
        <taxon>Pseudomonadati</taxon>
        <taxon>Pseudomonadota</taxon>
        <taxon>Gammaproteobacteria</taxon>
        <taxon>Oceanospirillales</taxon>
        <taxon>Hahellaceae</taxon>
        <taxon>Hahella</taxon>
    </lineage>
</organism>
<dbReference type="Pfam" id="PF17805">
    <property type="entry name" value="AsnC_trans_reg2"/>
    <property type="match status" value="1"/>
</dbReference>
<dbReference type="Proteomes" id="UP000000238">
    <property type="component" value="Chromosome"/>
</dbReference>
<dbReference type="PANTHER" id="PTHR43413">
    <property type="entry name" value="TRANSCRIPTIONAL REGULATOR, ASNC FAMILY"/>
    <property type="match status" value="1"/>
</dbReference>
<dbReference type="InterPro" id="IPR053953">
    <property type="entry name" value="NirdL-like_HTH"/>
</dbReference>
<evidence type="ECO:0000256" key="2">
    <source>
        <dbReference type="ARBA" id="ARBA00023444"/>
    </source>
</evidence>
<comment type="function">
    <text evidence="6">Involved in heme d1 biosynthesis. Catalyzes the decarboxylation of siroheme into didecarboxysiroheme.</text>
</comment>
<evidence type="ECO:0000259" key="9">
    <source>
        <dbReference type="Pfam" id="PF22451"/>
    </source>
</evidence>
<comment type="catalytic activity">
    <reaction evidence="7">
        <text>siroheme + 2 H(+) = 12,18-didecarboxysiroheme + 2 CO2</text>
        <dbReference type="Rhea" id="RHEA:19093"/>
        <dbReference type="ChEBI" id="CHEBI:15378"/>
        <dbReference type="ChEBI" id="CHEBI:16526"/>
        <dbReference type="ChEBI" id="CHEBI:60052"/>
        <dbReference type="ChEBI" id="CHEBI:140497"/>
        <dbReference type="EC" id="4.1.1.111"/>
    </reaction>
</comment>
<comment type="subunit">
    <text evidence="4">Probably forms a complex composed of NirD, NirL, NirG and NirH. All proteins are required for the total conversion of siroheme to didecarboxysiroheme.</text>
</comment>
<comment type="pathway">
    <text evidence="2">Porphyrin-containing compound metabolism.</text>
</comment>
<dbReference type="HOGENOM" id="CLU_112007_1_0_6"/>
<proteinExistence type="inferred from homology"/>
<dbReference type="RefSeq" id="WP_011398192.1">
    <property type="nucleotide sequence ID" value="NC_007645.1"/>
</dbReference>
<dbReference type="Gene3D" id="1.10.10.10">
    <property type="entry name" value="Winged helix-like DNA-binding domain superfamily/Winged helix DNA-binding domain"/>
    <property type="match status" value="1"/>
</dbReference>
<sequence>MSPRSITPRNAQYAERDASDYQLDAVDRRLINRLQSGFPICDEPYAAVASELDMGETELLERLQRLLQTGYLTRFGPFYHAERLGGGLTLAAMQVAPEDVERVTMAINRHPEVAHNYERDHALNLWFVVATEKPEDVYAVLAAIASESGYPVYNLPKQREFYVGLHFQA</sequence>
<evidence type="ECO:0000256" key="3">
    <source>
        <dbReference type="ARBA" id="ARBA00023457"/>
    </source>
</evidence>
<feature type="domain" description="Siroheme decarboxylase AsnC-like ligand binding" evidence="8">
    <location>
        <begin position="89"/>
        <end position="161"/>
    </location>
</feature>
<dbReference type="EC" id="4.1.1.111" evidence="5"/>
<keyword evidence="11" id="KW-1185">Reference proteome</keyword>
<keyword evidence="1" id="KW-0456">Lyase</keyword>
<dbReference type="InterPro" id="IPR040523">
    <property type="entry name" value="AsnC_trans_reg2"/>
</dbReference>
<evidence type="ECO:0000256" key="1">
    <source>
        <dbReference type="ARBA" id="ARBA00023239"/>
    </source>
</evidence>
<dbReference type="GO" id="GO:0016829">
    <property type="term" value="F:lyase activity"/>
    <property type="evidence" value="ECO:0007669"/>
    <property type="project" value="UniProtKB-KW"/>
</dbReference>
<gene>
    <name evidence="10" type="ordered locus">HCH_04421</name>
</gene>
<dbReference type="eggNOG" id="COG1522">
    <property type="taxonomic scope" value="Bacteria"/>
</dbReference>
<dbReference type="KEGG" id="hch:HCH_04421"/>
<dbReference type="PANTHER" id="PTHR43413:SF1">
    <property type="entry name" value="SIROHEME DECARBOXYLASE NIRL SUBUNIT"/>
    <property type="match status" value="1"/>
</dbReference>